<accession>A0AAV7N320</accession>
<proteinExistence type="predicted"/>
<gene>
    <name evidence="2" type="ORF">NDU88_004998</name>
</gene>
<sequence length="201" mass="21062">MSAARSPESIPPGTSHAPSQEHSCHRCAVLLLLAAECARPDQPELWSQSRIGLWCLSDREDTEAATPFVAGNLWRPPPGHTTTSSAPAGGEIFAALSPRPCSCCSHSAWPSPPSHQLPGSSCDSVTTILAAAPSLAAPPGLPAHVELEPFSRPRPLRSAESRPNRSSQDAPRPLLPVGPPRLVIGLSRLPPLLGATPTRVG</sequence>
<feature type="compositionally biased region" description="Basic and acidic residues" evidence="1">
    <location>
        <begin position="145"/>
        <end position="163"/>
    </location>
</feature>
<name>A0AAV7N320_PLEWA</name>
<protein>
    <submittedName>
        <fullName evidence="2">Uncharacterized protein</fullName>
    </submittedName>
</protein>
<feature type="region of interest" description="Disordered" evidence="1">
    <location>
        <begin position="69"/>
        <end position="88"/>
    </location>
</feature>
<keyword evidence="3" id="KW-1185">Reference proteome</keyword>
<reference evidence="2" key="1">
    <citation type="journal article" date="2022" name="bioRxiv">
        <title>Sequencing and chromosome-scale assembly of the giantPleurodeles waltlgenome.</title>
        <authorList>
            <person name="Brown T."/>
            <person name="Elewa A."/>
            <person name="Iarovenko S."/>
            <person name="Subramanian E."/>
            <person name="Araus A.J."/>
            <person name="Petzold A."/>
            <person name="Susuki M."/>
            <person name="Suzuki K.-i.T."/>
            <person name="Hayashi T."/>
            <person name="Toyoda A."/>
            <person name="Oliveira C."/>
            <person name="Osipova E."/>
            <person name="Leigh N.D."/>
            <person name="Simon A."/>
            <person name="Yun M.H."/>
        </authorList>
    </citation>
    <scope>NUCLEOTIDE SEQUENCE</scope>
    <source>
        <strain evidence="2">20211129_DDA</strain>
        <tissue evidence="2">Liver</tissue>
    </source>
</reference>
<evidence type="ECO:0000256" key="1">
    <source>
        <dbReference type="SAM" id="MobiDB-lite"/>
    </source>
</evidence>
<dbReference type="AlphaFoldDB" id="A0AAV7N320"/>
<evidence type="ECO:0000313" key="3">
    <source>
        <dbReference type="Proteomes" id="UP001066276"/>
    </source>
</evidence>
<organism evidence="2 3">
    <name type="scientific">Pleurodeles waltl</name>
    <name type="common">Iberian ribbed newt</name>
    <dbReference type="NCBI Taxonomy" id="8319"/>
    <lineage>
        <taxon>Eukaryota</taxon>
        <taxon>Metazoa</taxon>
        <taxon>Chordata</taxon>
        <taxon>Craniata</taxon>
        <taxon>Vertebrata</taxon>
        <taxon>Euteleostomi</taxon>
        <taxon>Amphibia</taxon>
        <taxon>Batrachia</taxon>
        <taxon>Caudata</taxon>
        <taxon>Salamandroidea</taxon>
        <taxon>Salamandridae</taxon>
        <taxon>Pleurodelinae</taxon>
        <taxon>Pleurodeles</taxon>
    </lineage>
</organism>
<feature type="region of interest" description="Disordered" evidence="1">
    <location>
        <begin position="1"/>
        <end position="20"/>
    </location>
</feature>
<feature type="region of interest" description="Disordered" evidence="1">
    <location>
        <begin position="143"/>
        <end position="201"/>
    </location>
</feature>
<dbReference type="EMBL" id="JANPWB010000013">
    <property type="protein sequence ID" value="KAJ1107608.1"/>
    <property type="molecule type" value="Genomic_DNA"/>
</dbReference>
<evidence type="ECO:0000313" key="2">
    <source>
        <dbReference type="EMBL" id="KAJ1107608.1"/>
    </source>
</evidence>
<dbReference type="Proteomes" id="UP001066276">
    <property type="component" value="Chromosome 9"/>
</dbReference>
<comment type="caution">
    <text evidence="2">The sequence shown here is derived from an EMBL/GenBank/DDBJ whole genome shotgun (WGS) entry which is preliminary data.</text>
</comment>